<gene>
    <name evidence="2" type="ORF">NDU88_008234</name>
</gene>
<dbReference type="EMBL" id="JANPWB010000012">
    <property type="protein sequence ID" value="KAJ1120051.1"/>
    <property type="molecule type" value="Genomic_DNA"/>
</dbReference>
<protein>
    <submittedName>
        <fullName evidence="2">Uncharacterized protein</fullName>
    </submittedName>
</protein>
<evidence type="ECO:0000256" key="1">
    <source>
        <dbReference type="SAM" id="MobiDB-lite"/>
    </source>
</evidence>
<comment type="caution">
    <text evidence="2">The sequence shown here is derived from an EMBL/GenBank/DDBJ whole genome shotgun (WGS) entry which is preliminary data.</text>
</comment>
<proteinExistence type="predicted"/>
<dbReference type="AlphaFoldDB" id="A0AAV7NVD5"/>
<dbReference type="Proteomes" id="UP001066276">
    <property type="component" value="Chromosome 8"/>
</dbReference>
<sequence length="120" mass="12470">MAVRQSVCPVVTPSAIAPLPHHCYHMQAVIKGQPGAVSAPNALGPYTFDGVDPRHRGAPSPLRTWSPGRPQEQQPTSVAGTISAVPHAFWGLAALSSGATLCGCPAVRNMWAPGEGQQVV</sequence>
<accession>A0AAV7NVD5</accession>
<feature type="region of interest" description="Disordered" evidence="1">
    <location>
        <begin position="47"/>
        <end position="77"/>
    </location>
</feature>
<organism evidence="2 3">
    <name type="scientific">Pleurodeles waltl</name>
    <name type="common">Iberian ribbed newt</name>
    <dbReference type="NCBI Taxonomy" id="8319"/>
    <lineage>
        <taxon>Eukaryota</taxon>
        <taxon>Metazoa</taxon>
        <taxon>Chordata</taxon>
        <taxon>Craniata</taxon>
        <taxon>Vertebrata</taxon>
        <taxon>Euteleostomi</taxon>
        <taxon>Amphibia</taxon>
        <taxon>Batrachia</taxon>
        <taxon>Caudata</taxon>
        <taxon>Salamandroidea</taxon>
        <taxon>Salamandridae</taxon>
        <taxon>Pleurodelinae</taxon>
        <taxon>Pleurodeles</taxon>
    </lineage>
</organism>
<evidence type="ECO:0000313" key="2">
    <source>
        <dbReference type="EMBL" id="KAJ1120051.1"/>
    </source>
</evidence>
<evidence type="ECO:0000313" key="3">
    <source>
        <dbReference type="Proteomes" id="UP001066276"/>
    </source>
</evidence>
<name>A0AAV7NVD5_PLEWA</name>
<keyword evidence="3" id="KW-1185">Reference proteome</keyword>
<reference evidence="2" key="1">
    <citation type="journal article" date="2022" name="bioRxiv">
        <title>Sequencing and chromosome-scale assembly of the giantPleurodeles waltlgenome.</title>
        <authorList>
            <person name="Brown T."/>
            <person name="Elewa A."/>
            <person name="Iarovenko S."/>
            <person name="Subramanian E."/>
            <person name="Araus A.J."/>
            <person name="Petzold A."/>
            <person name="Susuki M."/>
            <person name="Suzuki K.-i.T."/>
            <person name="Hayashi T."/>
            <person name="Toyoda A."/>
            <person name="Oliveira C."/>
            <person name="Osipova E."/>
            <person name="Leigh N.D."/>
            <person name="Simon A."/>
            <person name="Yun M.H."/>
        </authorList>
    </citation>
    <scope>NUCLEOTIDE SEQUENCE</scope>
    <source>
        <strain evidence="2">20211129_DDA</strain>
        <tissue evidence="2">Liver</tissue>
    </source>
</reference>